<dbReference type="Proteomes" id="UP001174209">
    <property type="component" value="Unassembled WGS sequence"/>
</dbReference>
<sequence>MLLAIAGIPMLVANGIYLFSFRSVEGSYGDIGGFGLMLLGFAALLVTSLACIVGLPLARPAILTRPQESSEPHT</sequence>
<dbReference type="RefSeq" id="WP_301224259.1">
    <property type="nucleotide sequence ID" value="NZ_JAROCG010000001.1"/>
</dbReference>
<name>A0ABT8JWM7_9MICC</name>
<accession>A0ABT8JWM7</accession>
<keyword evidence="1" id="KW-0812">Transmembrane</keyword>
<keyword evidence="3" id="KW-1185">Reference proteome</keyword>
<organism evidence="2 3">
    <name type="scientific">Arthrobacter burdickii</name>
    <dbReference type="NCBI Taxonomy" id="3035920"/>
    <lineage>
        <taxon>Bacteria</taxon>
        <taxon>Bacillati</taxon>
        <taxon>Actinomycetota</taxon>
        <taxon>Actinomycetes</taxon>
        <taxon>Micrococcales</taxon>
        <taxon>Micrococcaceae</taxon>
        <taxon>Arthrobacter</taxon>
    </lineage>
</organism>
<comment type="caution">
    <text evidence="2">The sequence shown here is derived from an EMBL/GenBank/DDBJ whole genome shotgun (WGS) entry which is preliminary data.</text>
</comment>
<reference evidence="2" key="1">
    <citation type="submission" date="2023-06" db="EMBL/GenBank/DDBJ databases">
        <title>MT1 and MT2 Draft Genomes of Novel Species.</title>
        <authorList>
            <person name="Venkateswaran K."/>
        </authorList>
    </citation>
    <scope>NUCLEOTIDE SEQUENCE</scope>
    <source>
        <strain evidence="2">IIF3SC-B10</strain>
    </source>
</reference>
<dbReference type="EMBL" id="JAROCG010000001">
    <property type="protein sequence ID" value="MDN4609575.1"/>
    <property type="molecule type" value="Genomic_DNA"/>
</dbReference>
<proteinExistence type="predicted"/>
<gene>
    <name evidence="2" type="ORF">P5G52_01720</name>
</gene>
<feature type="transmembrane region" description="Helical" evidence="1">
    <location>
        <begin position="34"/>
        <end position="58"/>
    </location>
</feature>
<keyword evidence="1" id="KW-0472">Membrane</keyword>
<evidence type="ECO:0000313" key="3">
    <source>
        <dbReference type="Proteomes" id="UP001174209"/>
    </source>
</evidence>
<keyword evidence="1" id="KW-1133">Transmembrane helix</keyword>
<evidence type="ECO:0000313" key="2">
    <source>
        <dbReference type="EMBL" id="MDN4609575.1"/>
    </source>
</evidence>
<protein>
    <submittedName>
        <fullName evidence="2">Uncharacterized protein</fullName>
    </submittedName>
</protein>
<evidence type="ECO:0000256" key="1">
    <source>
        <dbReference type="SAM" id="Phobius"/>
    </source>
</evidence>